<dbReference type="NCBIfam" id="TIGR03423">
    <property type="entry name" value="pbp2_mrdA"/>
    <property type="match status" value="1"/>
</dbReference>
<dbReference type="Pfam" id="PF03717">
    <property type="entry name" value="PBP_dimer"/>
    <property type="match status" value="1"/>
</dbReference>
<evidence type="ECO:0000256" key="6">
    <source>
        <dbReference type="ARBA" id="ARBA00022670"/>
    </source>
</evidence>
<feature type="domain" description="Penicillin-binding protein transpeptidase" evidence="16">
    <location>
        <begin position="312"/>
        <end position="684"/>
    </location>
</feature>
<evidence type="ECO:0000256" key="14">
    <source>
        <dbReference type="SAM" id="MobiDB-lite"/>
    </source>
</evidence>
<dbReference type="EMBL" id="JACHDB010000002">
    <property type="protein sequence ID" value="MBB5435304.1"/>
    <property type="molecule type" value="Genomic_DNA"/>
</dbReference>
<dbReference type="GO" id="GO:0071972">
    <property type="term" value="F:peptidoglycan L,D-transpeptidase activity"/>
    <property type="evidence" value="ECO:0007669"/>
    <property type="project" value="TreeGrafter"/>
</dbReference>
<dbReference type="InterPro" id="IPR036138">
    <property type="entry name" value="PBP_dimer_sf"/>
</dbReference>
<dbReference type="SUPFAM" id="SSF56601">
    <property type="entry name" value="beta-lactamase/transpeptidase-like"/>
    <property type="match status" value="1"/>
</dbReference>
<dbReference type="GO" id="GO:0071555">
    <property type="term" value="P:cell wall organization"/>
    <property type="evidence" value="ECO:0007669"/>
    <property type="project" value="UniProtKB-KW"/>
</dbReference>
<dbReference type="SUPFAM" id="SSF56519">
    <property type="entry name" value="Penicillin binding protein dimerisation domain"/>
    <property type="match status" value="1"/>
</dbReference>
<feature type="transmembrane region" description="Helical" evidence="15">
    <location>
        <begin position="41"/>
        <end position="60"/>
    </location>
</feature>
<dbReference type="InterPro" id="IPR001460">
    <property type="entry name" value="PCN-bd_Tpept"/>
</dbReference>
<comment type="subcellular location">
    <subcellularLocation>
        <location evidence="2">Cell membrane</location>
    </subcellularLocation>
    <subcellularLocation>
        <location evidence="1">Membrane</location>
        <topology evidence="1">Single-pass membrane protein</topology>
    </subcellularLocation>
</comment>
<evidence type="ECO:0000256" key="8">
    <source>
        <dbReference type="ARBA" id="ARBA00022801"/>
    </source>
</evidence>
<keyword evidence="9" id="KW-0133">Cell shape</keyword>
<evidence type="ECO:0000256" key="15">
    <source>
        <dbReference type="SAM" id="Phobius"/>
    </source>
</evidence>
<comment type="caution">
    <text evidence="18">The sequence shown here is derived from an EMBL/GenBank/DDBJ whole genome shotgun (WGS) entry which is preliminary data.</text>
</comment>
<evidence type="ECO:0000256" key="13">
    <source>
        <dbReference type="ARBA" id="ARBA00023316"/>
    </source>
</evidence>
<proteinExistence type="inferred from homology"/>
<keyword evidence="7 15" id="KW-0812">Transmembrane</keyword>
<keyword evidence="10" id="KW-0573">Peptidoglycan synthesis</keyword>
<evidence type="ECO:0000256" key="5">
    <source>
        <dbReference type="ARBA" id="ARBA00022519"/>
    </source>
</evidence>
<evidence type="ECO:0000313" key="18">
    <source>
        <dbReference type="EMBL" id="MBB5435304.1"/>
    </source>
</evidence>
<evidence type="ECO:0000256" key="12">
    <source>
        <dbReference type="ARBA" id="ARBA00023136"/>
    </source>
</evidence>
<feature type="domain" description="Penicillin-binding protein dimerisation" evidence="17">
    <location>
        <begin position="83"/>
        <end position="266"/>
    </location>
</feature>
<dbReference type="GO" id="GO:0009252">
    <property type="term" value="P:peptidoglycan biosynthetic process"/>
    <property type="evidence" value="ECO:0007669"/>
    <property type="project" value="UniProtKB-KW"/>
</dbReference>
<evidence type="ECO:0000256" key="3">
    <source>
        <dbReference type="ARBA" id="ARBA00007171"/>
    </source>
</evidence>
<dbReference type="Gene3D" id="3.90.1310.10">
    <property type="entry name" value="Penicillin-binding protein 2a (Domain 2)"/>
    <property type="match status" value="1"/>
</dbReference>
<evidence type="ECO:0000259" key="17">
    <source>
        <dbReference type="Pfam" id="PF03717"/>
    </source>
</evidence>
<dbReference type="GO" id="GO:0008658">
    <property type="term" value="F:penicillin binding"/>
    <property type="evidence" value="ECO:0007669"/>
    <property type="project" value="InterPro"/>
</dbReference>
<comment type="similarity">
    <text evidence="3">Belongs to the transpeptidase family.</text>
</comment>
<protein>
    <submittedName>
        <fullName evidence="18">Penicillin-binding protein 2</fullName>
    </submittedName>
</protein>
<keyword evidence="5" id="KW-0997">Cell inner membrane</keyword>
<keyword evidence="11 15" id="KW-1133">Transmembrane helix</keyword>
<sequence>MRQERKERRYFRDARSGAGARSGARSAPLPGERTTGRAGMIAAQVLVLVLLAVLTVRLWYLQVPMGDHYAKLAASNRTQDLIVPATRGLIVDAAGRPMVGNRVELVVSADFHALRKREDGGAEVLARVAEVVGEPVEELQKRMRLCGPEVSRPCWPGSPYQPVTLAEGVEPQEALQILERREDFPGISAQQLAVRDYPQGGSAAQVLGYLQPVTQEELEAREELRAQFSGVDQVGRDGVEAVYDDRLRGTAGVRTLAVNNRGEVTGVVREQAPEPGMHLVTHLDERVQEVTEKALSNGIKKARASGKPTESGAAVVLDVRNGGVVAMASLPSYDPSVWNGGIDQKTFDELLSEKAGNPLTSRVTQGQYPPASTFKVSSLAAGVAGGADLKGTYACPSSITVGNRSFENYEGTTHGSLSLHRAIVVSCNTVFYQLAYDQWKSDGGSAPTKEPADVFRSTAEGFGFGEPTGIDLPHEAAGRIPSRDWKKELWEATKDESCKRAEEGYPDVDDPQRASYLRSVAKENCTDGYRWRAGDAVNFSIGQGDVLVTPLQLARAYAAIANGGTLWEPRVGKALVSADGEQVRQIEPEKAGELPVSDEVLAYLQSALTEVPKSGTAAGAFNGFPQDEVSIAGKTGSASAMGSESSAWFASYAPADDPRLAVVVLVPQGGTGGETAAPIAREIYDGIYGFTGEKDDEAAEEAGEGGEQEEREERGPVEPALPGGEPRSDLPKVRPDGSFDHPGADA</sequence>
<evidence type="ECO:0000259" key="16">
    <source>
        <dbReference type="Pfam" id="PF00905"/>
    </source>
</evidence>
<organism evidence="18 19">
    <name type="scientific">Nocardiopsis composta</name>
    <dbReference type="NCBI Taxonomy" id="157465"/>
    <lineage>
        <taxon>Bacteria</taxon>
        <taxon>Bacillati</taxon>
        <taxon>Actinomycetota</taxon>
        <taxon>Actinomycetes</taxon>
        <taxon>Streptosporangiales</taxon>
        <taxon>Nocardiopsidaceae</taxon>
        <taxon>Nocardiopsis</taxon>
    </lineage>
</organism>
<keyword evidence="13" id="KW-0961">Cell wall biogenesis/degradation</keyword>
<keyword evidence="19" id="KW-1185">Reference proteome</keyword>
<dbReference type="GO" id="GO:0005886">
    <property type="term" value="C:plasma membrane"/>
    <property type="evidence" value="ECO:0007669"/>
    <property type="project" value="UniProtKB-SubCell"/>
</dbReference>
<dbReference type="GO" id="GO:0008360">
    <property type="term" value="P:regulation of cell shape"/>
    <property type="evidence" value="ECO:0007669"/>
    <property type="project" value="UniProtKB-KW"/>
</dbReference>
<keyword evidence="12 15" id="KW-0472">Membrane</keyword>
<evidence type="ECO:0000256" key="7">
    <source>
        <dbReference type="ARBA" id="ARBA00022692"/>
    </source>
</evidence>
<dbReference type="InterPro" id="IPR017790">
    <property type="entry name" value="Penicillin-binding_protein_2"/>
</dbReference>
<keyword evidence="6" id="KW-0645">Protease</keyword>
<dbReference type="GO" id="GO:0006508">
    <property type="term" value="P:proteolysis"/>
    <property type="evidence" value="ECO:0007669"/>
    <property type="project" value="UniProtKB-KW"/>
</dbReference>
<evidence type="ECO:0000256" key="9">
    <source>
        <dbReference type="ARBA" id="ARBA00022960"/>
    </source>
</evidence>
<reference evidence="18 19" key="1">
    <citation type="submission" date="2020-08" db="EMBL/GenBank/DDBJ databases">
        <title>Sequencing the genomes of 1000 actinobacteria strains.</title>
        <authorList>
            <person name="Klenk H.-P."/>
        </authorList>
    </citation>
    <scope>NUCLEOTIDE SEQUENCE [LARGE SCALE GENOMIC DNA]</scope>
    <source>
        <strain evidence="18 19">DSM 44551</strain>
    </source>
</reference>
<feature type="compositionally biased region" description="Low complexity" evidence="14">
    <location>
        <begin position="16"/>
        <end position="27"/>
    </location>
</feature>
<accession>A0A7W8QRR7</accession>
<dbReference type="PANTHER" id="PTHR30627:SF2">
    <property type="entry name" value="PEPTIDOGLYCAN D,D-TRANSPEPTIDASE MRDA"/>
    <property type="match status" value="1"/>
</dbReference>
<feature type="region of interest" description="Disordered" evidence="14">
    <location>
        <begin position="1"/>
        <end position="33"/>
    </location>
</feature>
<evidence type="ECO:0000313" key="19">
    <source>
        <dbReference type="Proteomes" id="UP000572635"/>
    </source>
</evidence>
<evidence type="ECO:0000256" key="1">
    <source>
        <dbReference type="ARBA" id="ARBA00004167"/>
    </source>
</evidence>
<evidence type="ECO:0000256" key="2">
    <source>
        <dbReference type="ARBA" id="ARBA00004236"/>
    </source>
</evidence>
<dbReference type="InterPro" id="IPR050515">
    <property type="entry name" value="Beta-lactam/transpept"/>
</dbReference>
<feature type="compositionally biased region" description="Acidic residues" evidence="14">
    <location>
        <begin position="694"/>
        <end position="710"/>
    </location>
</feature>
<feature type="region of interest" description="Disordered" evidence="14">
    <location>
        <begin position="693"/>
        <end position="746"/>
    </location>
</feature>
<evidence type="ECO:0000256" key="4">
    <source>
        <dbReference type="ARBA" id="ARBA00022475"/>
    </source>
</evidence>
<dbReference type="Pfam" id="PF00905">
    <property type="entry name" value="Transpeptidase"/>
    <property type="match status" value="1"/>
</dbReference>
<gene>
    <name evidence="18" type="ORF">HDA36_005452</name>
</gene>
<dbReference type="AlphaFoldDB" id="A0A7W8QRR7"/>
<dbReference type="InterPro" id="IPR005311">
    <property type="entry name" value="PBP_dimer"/>
</dbReference>
<dbReference type="GO" id="GO:0009002">
    <property type="term" value="F:serine-type D-Ala-D-Ala carboxypeptidase activity"/>
    <property type="evidence" value="ECO:0007669"/>
    <property type="project" value="InterPro"/>
</dbReference>
<dbReference type="Proteomes" id="UP000572635">
    <property type="component" value="Unassembled WGS sequence"/>
</dbReference>
<evidence type="ECO:0000256" key="11">
    <source>
        <dbReference type="ARBA" id="ARBA00022989"/>
    </source>
</evidence>
<evidence type="ECO:0000256" key="10">
    <source>
        <dbReference type="ARBA" id="ARBA00022984"/>
    </source>
</evidence>
<feature type="compositionally biased region" description="Basic and acidic residues" evidence="14">
    <location>
        <begin position="1"/>
        <end position="15"/>
    </location>
</feature>
<dbReference type="PANTHER" id="PTHR30627">
    <property type="entry name" value="PEPTIDOGLYCAN D,D-TRANSPEPTIDASE"/>
    <property type="match status" value="1"/>
</dbReference>
<dbReference type="InterPro" id="IPR012338">
    <property type="entry name" value="Beta-lactam/transpept-like"/>
</dbReference>
<dbReference type="Gene3D" id="3.40.710.10">
    <property type="entry name" value="DD-peptidase/beta-lactamase superfamily"/>
    <property type="match status" value="1"/>
</dbReference>
<name>A0A7W8QRR7_9ACTN</name>
<keyword evidence="4" id="KW-1003">Cell membrane</keyword>
<feature type="compositionally biased region" description="Basic and acidic residues" evidence="14">
    <location>
        <begin position="726"/>
        <end position="746"/>
    </location>
</feature>
<keyword evidence="8" id="KW-0378">Hydrolase</keyword>